<dbReference type="EMBL" id="CP002431">
    <property type="protein sequence ID" value="ADU63008.1"/>
    <property type="molecule type" value="Genomic_DNA"/>
</dbReference>
<dbReference type="AlphaFoldDB" id="E6VRH1"/>
<dbReference type="OrthoDB" id="5465362at2"/>
<dbReference type="STRING" id="643562.Daes_2000"/>
<dbReference type="Proteomes" id="UP000002191">
    <property type="component" value="Chromosome"/>
</dbReference>
<organism evidence="3 4">
    <name type="scientific">Pseudodesulfovibrio aespoeensis (strain ATCC 700646 / DSM 10631 / Aspo-2)</name>
    <name type="common">Desulfovibrio aespoeensis</name>
    <dbReference type="NCBI Taxonomy" id="643562"/>
    <lineage>
        <taxon>Bacteria</taxon>
        <taxon>Pseudomonadati</taxon>
        <taxon>Thermodesulfobacteriota</taxon>
        <taxon>Desulfovibrionia</taxon>
        <taxon>Desulfovibrionales</taxon>
        <taxon>Desulfovibrionaceae</taxon>
    </lineage>
</organism>
<gene>
    <name evidence="3" type="ordered locus">Daes_2000</name>
</gene>
<dbReference type="RefSeq" id="WP_013514921.1">
    <property type="nucleotide sequence ID" value="NC_014844.1"/>
</dbReference>
<evidence type="ECO:0000313" key="4">
    <source>
        <dbReference type="Proteomes" id="UP000002191"/>
    </source>
</evidence>
<keyword evidence="2" id="KW-0472">Membrane</keyword>
<proteinExistence type="predicted"/>
<evidence type="ECO:0000256" key="1">
    <source>
        <dbReference type="SAM" id="MobiDB-lite"/>
    </source>
</evidence>
<sequence length="82" mass="9037">MSDDSKEFMAWIDALTKGIIAGCAFGYLFSLTGLLPPAKAVVLGGLAGCLASITFKNRRDDKRDKGKMDREKLDQKKRGRDK</sequence>
<keyword evidence="4" id="KW-1185">Reference proteome</keyword>
<evidence type="ECO:0000256" key="2">
    <source>
        <dbReference type="SAM" id="Phobius"/>
    </source>
</evidence>
<name>E6VRH1_PSEA9</name>
<reference evidence="3 4" key="2">
    <citation type="journal article" date="2014" name="Genome Announc.">
        <title>Complete Genome Sequence of the Subsurface, Mesophilic Sulfate-Reducing Bacterium Desulfovibrio aespoeensis Aspo-2.</title>
        <authorList>
            <person name="Pedersen K."/>
            <person name="Bengtsson A."/>
            <person name="Edlund J."/>
            <person name="Rabe L."/>
            <person name="Hazen T."/>
            <person name="Chakraborty R."/>
            <person name="Goodwin L."/>
            <person name="Shapiro N."/>
        </authorList>
    </citation>
    <scope>NUCLEOTIDE SEQUENCE [LARGE SCALE GENOMIC DNA]</scope>
    <source>
        <strain evidence="4">ATCC 700646 / DSM 10631 / Aspo-2</strain>
    </source>
</reference>
<reference evidence="4" key="1">
    <citation type="submission" date="2010-12" db="EMBL/GenBank/DDBJ databases">
        <title>Complete sequence of Desulfovibrio aespoeensis Aspo-2.</title>
        <authorList>
            <consortium name="US DOE Joint Genome Institute"/>
            <person name="Lucas S."/>
            <person name="Copeland A."/>
            <person name="Lapidus A."/>
            <person name="Cheng J.-F."/>
            <person name="Goodwin L."/>
            <person name="Pitluck S."/>
            <person name="Chertkov O."/>
            <person name="Misra M."/>
            <person name="Detter J.C."/>
            <person name="Han C."/>
            <person name="Tapia R."/>
            <person name="Land M."/>
            <person name="Hauser L."/>
            <person name="Kyrpides N."/>
            <person name="Ivanova N."/>
            <person name="Ovchinnikova G."/>
            <person name="Pedersen K."/>
            <person name="Jagevall S."/>
            <person name="Hazen T."/>
            <person name="Woyke T."/>
        </authorList>
    </citation>
    <scope>NUCLEOTIDE SEQUENCE [LARGE SCALE GENOMIC DNA]</scope>
    <source>
        <strain evidence="4">ATCC 700646 / DSM 10631 / Aspo-2</strain>
    </source>
</reference>
<evidence type="ECO:0000313" key="3">
    <source>
        <dbReference type="EMBL" id="ADU63008.1"/>
    </source>
</evidence>
<feature type="transmembrane region" description="Helical" evidence="2">
    <location>
        <begin position="37"/>
        <end position="55"/>
    </location>
</feature>
<dbReference type="eggNOG" id="ENOG5031J5C">
    <property type="taxonomic scope" value="Bacteria"/>
</dbReference>
<dbReference type="HOGENOM" id="CLU_2805422_0_0_7"/>
<keyword evidence="2" id="KW-0812">Transmembrane</keyword>
<protein>
    <submittedName>
        <fullName evidence="3">Uncharacterized protein</fullName>
    </submittedName>
</protein>
<dbReference type="KEGG" id="das:Daes_2000"/>
<keyword evidence="2" id="KW-1133">Transmembrane helix</keyword>
<accession>E6VRH1</accession>
<feature type="transmembrane region" description="Helical" evidence="2">
    <location>
        <begin position="12"/>
        <end position="31"/>
    </location>
</feature>
<feature type="region of interest" description="Disordered" evidence="1">
    <location>
        <begin position="60"/>
        <end position="82"/>
    </location>
</feature>